<dbReference type="GO" id="GO:0005737">
    <property type="term" value="C:cytoplasm"/>
    <property type="evidence" value="ECO:0007669"/>
    <property type="project" value="UniProtKB-SubCell"/>
</dbReference>
<dbReference type="GO" id="GO:0046872">
    <property type="term" value="F:metal ion binding"/>
    <property type="evidence" value="ECO:0007669"/>
    <property type="project" value="UniProtKB-KW"/>
</dbReference>
<keyword evidence="4" id="KW-0460">Magnesium</keyword>
<dbReference type="Pfam" id="PF01926">
    <property type="entry name" value="MMR_HSR1"/>
    <property type="match status" value="1"/>
</dbReference>
<dbReference type="InterPro" id="IPR032305">
    <property type="entry name" value="GTP-bd_M"/>
</dbReference>
<dbReference type="Gene3D" id="6.10.250.2860">
    <property type="match status" value="1"/>
</dbReference>
<dbReference type="NCBIfam" id="TIGR03156">
    <property type="entry name" value="GTP_HflX"/>
    <property type="match status" value="1"/>
</dbReference>
<reference evidence="8 9" key="1">
    <citation type="submission" date="2018-06" db="EMBL/GenBank/DDBJ databases">
        <title>Lujinxingia sediminis gen. nov. sp. nov., a new facultative anaerobic member of the class Deltaproteobacteria, and proposal of Lujinxingaceae fam. nov.</title>
        <authorList>
            <person name="Guo L.-Y."/>
            <person name="Li C.-M."/>
            <person name="Wang S."/>
            <person name="Du Z.-J."/>
        </authorList>
    </citation>
    <scope>NUCLEOTIDE SEQUENCE [LARGE SCALE GENOMIC DNA]</scope>
    <source>
        <strain evidence="8 9">FA350</strain>
    </source>
</reference>
<evidence type="ECO:0000256" key="3">
    <source>
        <dbReference type="ARBA" id="ARBA00022741"/>
    </source>
</evidence>
<dbReference type="InterPro" id="IPR006073">
    <property type="entry name" value="GTP-bd"/>
</dbReference>
<evidence type="ECO:0000259" key="7">
    <source>
        <dbReference type="PROSITE" id="PS51705"/>
    </source>
</evidence>
<evidence type="ECO:0000256" key="5">
    <source>
        <dbReference type="ARBA" id="ARBA00023134"/>
    </source>
</evidence>
<dbReference type="InterPro" id="IPR025121">
    <property type="entry name" value="GTPase_HflX_N"/>
</dbReference>
<dbReference type="PANTHER" id="PTHR10229:SF0">
    <property type="entry name" value="GTP-BINDING PROTEIN 6-RELATED"/>
    <property type="match status" value="1"/>
</dbReference>
<evidence type="ECO:0000256" key="2">
    <source>
        <dbReference type="ARBA" id="ARBA00022723"/>
    </source>
</evidence>
<dbReference type="FunFam" id="3.40.50.11060:FF:000001">
    <property type="entry name" value="GTPase HflX"/>
    <property type="match status" value="1"/>
</dbReference>
<evidence type="ECO:0000313" key="8">
    <source>
        <dbReference type="EMBL" id="AWV90748.1"/>
    </source>
</evidence>
<dbReference type="GO" id="GO:0005525">
    <property type="term" value="F:GTP binding"/>
    <property type="evidence" value="ECO:0007669"/>
    <property type="project" value="UniProtKB-UniRule"/>
</dbReference>
<proteinExistence type="inferred from homology"/>
<dbReference type="Pfam" id="PF13167">
    <property type="entry name" value="GTP-bdg_N"/>
    <property type="match status" value="1"/>
</dbReference>
<accession>A0A2Z4FQ01</accession>
<dbReference type="InterPro" id="IPR016496">
    <property type="entry name" value="GTPase_HflX"/>
</dbReference>
<dbReference type="SUPFAM" id="SSF52540">
    <property type="entry name" value="P-loop containing nucleoside triphosphate hydrolases"/>
    <property type="match status" value="1"/>
</dbReference>
<dbReference type="InterPro" id="IPR042108">
    <property type="entry name" value="GTPase_HflX_N_sf"/>
</dbReference>
<feature type="domain" description="Hflx-type G" evidence="7">
    <location>
        <begin position="382"/>
        <end position="546"/>
    </location>
</feature>
<dbReference type="AlphaFoldDB" id="A0A2Z4FQ01"/>
<dbReference type="CDD" id="cd01878">
    <property type="entry name" value="HflX"/>
    <property type="match status" value="1"/>
</dbReference>
<keyword evidence="1 6" id="KW-0963">Cytoplasm</keyword>
<dbReference type="KEGG" id="bsed:DN745_16070"/>
<dbReference type="OrthoDB" id="9812272at2"/>
<keyword evidence="2" id="KW-0479">Metal-binding</keyword>
<keyword evidence="9" id="KW-1185">Reference proteome</keyword>
<dbReference type="EMBL" id="CP030032">
    <property type="protein sequence ID" value="AWV90748.1"/>
    <property type="molecule type" value="Genomic_DNA"/>
</dbReference>
<dbReference type="PROSITE" id="PS51705">
    <property type="entry name" value="G_HFLX"/>
    <property type="match status" value="1"/>
</dbReference>
<evidence type="ECO:0000256" key="6">
    <source>
        <dbReference type="HAMAP-Rule" id="MF_00900"/>
    </source>
</evidence>
<dbReference type="GO" id="GO:0043022">
    <property type="term" value="F:ribosome binding"/>
    <property type="evidence" value="ECO:0007669"/>
    <property type="project" value="TreeGrafter"/>
</dbReference>
<dbReference type="InterPro" id="IPR030394">
    <property type="entry name" value="G_HFLX_dom"/>
</dbReference>
<dbReference type="PRINTS" id="PR00326">
    <property type="entry name" value="GTP1OBG"/>
</dbReference>
<organism evidence="8 9">
    <name type="scientific">Bradymonas sediminis</name>
    <dbReference type="NCBI Taxonomy" id="1548548"/>
    <lineage>
        <taxon>Bacteria</taxon>
        <taxon>Deltaproteobacteria</taxon>
        <taxon>Bradymonadales</taxon>
        <taxon>Bradymonadaceae</taxon>
        <taxon>Bradymonas</taxon>
    </lineage>
</organism>
<gene>
    <name evidence="6 8" type="primary">hflX</name>
    <name evidence="8" type="ORF">DN745_16070</name>
</gene>
<dbReference type="Gene3D" id="3.40.50.11060">
    <property type="entry name" value="GTPase HflX, N-terminal domain"/>
    <property type="match status" value="1"/>
</dbReference>
<comment type="subunit">
    <text evidence="6">Monomer. Associates with the 50S ribosomal subunit.</text>
</comment>
<dbReference type="PANTHER" id="PTHR10229">
    <property type="entry name" value="GTP-BINDING PROTEIN HFLX"/>
    <property type="match status" value="1"/>
</dbReference>
<protein>
    <recommendedName>
        <fullName evidence="6">GTPase HflX</fullName>
    </recommendedName>
    <alternativeName>
        <fullName evidence="6">GTP-binding protein HflX</fullName>
    </alternativeName>
</protein>
<keyword evidence="3 6" id="KW-0547">Nucleotide-binding</keyword>
<dbReference type="InterPro" id="IPR027417">
    <property type="entry name" value="P-loop_NTPase"/>
</dbReference>
<dbReference type="Gene3D" id="3.40.50.300">
    <property type="entry name" value="P-loop containing nucleotide triphosphate hydrolases"/>
    <property type="match status" value="1"/>
</dbReference>
<name>A0A2Z4FQ01_9DELT</name>
<evidence type="ECO:0000313" key="9">
    <source>
        <dbReference type="Proteomes" id="UP000249799"/>
    </source>
</evidence>
<dbReference type="Proteomes" id="UP000249799">
    <property type="component" value="Chromosome"/>
</dbReference>
<comment type="function">
    <text evidence="6">GTPase that associates with the 50S ribosomal subunit and may have a role during protein synthesis or ribosome biogenesis.</text>
</comment>
<dbReference type="HAMAP" id="MF_00900">
    <property type="entry name" value="GTPase_HflX"/>
    <property type="match status" value="1"/>
</dbReference>
<comment type="similarity">
    <text evidence="6">Belongs to the TRAFAC class OBG-HflX-like GTPase superfamily. HflX GTPase family.</text>
</comment>
<sequence>MGRKVHGDLSGLKSSQQRALEKLYRHQVNSAAPVTQGFANRLTEISGEINRVVAVLVDRAGQVDAVVVGDAKRVYLPDIGRQRAAQDRFRGIRLIRTYLESGGHGVELTNDDLTDLSKLQLDMVMSIAVGHHGEASYTKWAHLLPQNPEERAWEIHSEERPHDCFFDFAEFIRELEGEFERKTSSLLKTGQDPALLVYVATPGGRDEEIELAELLELARTAGVEIVDTMVQRRTQVHPKYAVGKGKIEELTLRALQLDCDLVIFAQDLTPGQLRAITDATELKVIDRTQLILDIFAQRAKSRDGKVQVELAQLKYSLPRLHSKSTGMSRLAGGIGGRGPGETKLEINRRRAHDKIGELEREIVKIGEQRELRRKRRQKSDIPIVSVVGYTNAGKSTLLNGLTQSSVLMEDKLFATLRPTSRRLRYGNGPEMILTDTVGFIHELPEELVSAFKATLEELGEADLLIHLVDISNENFEARMDAVNRILKDIDLGDKEQVLVFNKVDLLKPKVVKALCRRFDAVPISALDLETTHVLIEKLASRLFSQRRAQASGRDATVDPELYD</sequence>
<evidence type="ECO:0000256" key="4">
    <source>
        <dbReference type="ARBA" id="ARBA00022842"/>
    </source>
</evidence>
<dbReference type="Pfam" id="PF16360">
    <property type="entry name" value="GTP-bdg_M"/>
    <property type="match status" value="1"/>
</dbReference>
<dbReference type="GO" id="GO:0003924">
    <property type="term" value="F:GTPase activity"/>
    <property type="evidence" value="ECO:0007669"/>
    <property type="project" value="UniProtKB-UniRule"/>
</dbReference>
<evidence type="ECO:0000256" key="1">
    <source>
        <dbReference type="ARBA" id="ARBA00022490"/>
    </source>
</evidence>
<keyword evidence="5 6" id="KW-0342">GTP-binding</keyword>
<comment type="subcellular location">
    <subcellularLocation>
        <location evidence="6">Cytoplasm</location>
    </subcellularLocation>
    <text evidence="6">May associate with membranes.</text>
</comment>